<keyword evidence="2" id="KW-1133">Transmembrane helix</keyword>
<comment type="caution">
    <text evidence="3">The sequence shown here is derived from an EMBL/GenBank/DDBJ whole genome shotgun (WGS) entry which is preliminary data.</text>
</comment>
<evidence type="ECO:0000256" key="1">
    <source>
        <dbReference type="SAM" id="MobiDB-lite"/>
    </source>
</evidence>
<keyword evidence="2" id="KW-0812">Transmembrane</keyword>
<accession>A0A1X2IEP4</accession>
<reference evidence="3 4" key="1">
    <citation type="submission" date="2016-07" db="EMBL/GenBank/DDBJ databases">
        <title>Pervasive Adenine N6-methylation of Active Genes in Fungi.</title>
        <authorList>
            <consortium name="DOE Joint Genome Institute"/>
            <person name="Mondo S.J."/>
            <person name="Dannebaum R.O."/>
            <person name="Kuo R.C."/>
            <person name="Labutti K."/>
            <person name="Haridas S."/>
            <person name="Kuo A."/>
            <person name="Salamov A."/>
            <person name="Ahrendt S.R."/>
            <person name="Lipzen A."/>
            <person name="Sullivan W."/>
            <person name="Andreopoulos W.B."/>
            <person name="Clum A."/>
            <person name="Lindquist E."/>
            <person name="Daum C."/>
            <person name="Ramamoorthy G.K."/>
            <person name="Gryganskyi A."/>
            <person name="Culley D."/>
            <person name="Magnuson J.K."/>
            <person name="James T.Y."/>
            <person name="O'Malley M.A."/>
            <person name="Stajich J.E."/>
            <person name="Spatafora J.W."/>
            <person name="Visel A."/>
            <person name="Grigoriev I.V."/>
        </authorList>
    </citation>
    <scope>NUCLEOTIDE SEQUENCE [LARGE SCALE GENOMIC DNA]</scope>
    <source>
        <strain evidence="3 4">NRRL 1336</strain>
    </source>
</reference>
<feature type="transmembrane region" description="Helical" evidence="2">
    <location>
        <begin position="291"/>
        <end position="312"/>
    </location>
</feature>
<dbReference type="AlphaFoldDB" id="A0A1X2IEP4"/>
<evidence type="ECO:0000256" key="2">
    <source>
        <dbReference type="SAM" id="Phobius"/>
    </source>
</evidence>
<keyword evidence="4" id="KW-1185">Reference proteome</keyword>
<organism evidence="3 4">
    <name type="scientific">Absidia repens</name>
    <dbReference type="NCBI Taxonomy" id="90262"/>
    <lineage>
        <taxon>Eukaryota</taxon>
        <taxon>Fungi</taxon>
        <taxon>Fungi incertae sedis</taxon>
        <taxon>Mucoromycota</taxon>
        <taxon>Mucoromycotina</taxon>
        <taxon>Mucoromycetes</taxon>
        <taxon>Mucorales</taxon>
        <taxon>Cunninghamellaceae</taxon>
        <taxon>Absidia</taxon>
    </lineage>
</organism>
<dbReference type="Proteomes" id="UP000193560">
    <property type="component" value="Unassembled WGS sequence"/>
</dbReference>
<feature type="region of interest" description="Disordered" evidence="1">
    <location>
        <begin position="367"/>
        <end position="388"/>
    </location>
</feature>
<feature type="transmembrane region" description="Helical" evidence="2">
    <location>
        <begin position="143"/>
        <end position="162"/>
    </location>
</feature>
<feature type="transmembrane region" description="Helical" evidence="2">
    <location>
        <begin position="197"/>
        <end position="223"/>
    </location>
</feature>
<feature type="transmembrane region" description="Helical" evidence="2">
    <location>
        <begin position="36"/>
        <end position="57"/>
    </location>
</feature>
<dbReference type="EMBL" id="MCGE01000013">
    <property type="protein sequence ID" value="ORZ15184.1"/>
    <property type="molecule type" value="Genomic_DNA"/>
</dbReference>
<dbReference type="STRING" id="90262.A0A1X2IEP4"/>
<keyword evidence="2" id="KW-0472">Membrane</keyword>
<proteinExistence type="predicted"/>
<feature type="transmembrane region" description="Helical" evidence="2">
    <location>
        <begin position="110"/>
        <end position="136"/>
    </location>
</feature>
<sequence length="388" mass="44060">MVKNYDAATSTPDPSSTLPPTQFHYTMDQFNQLKTASDVCTILSMAAITVVVAVYIYMLFHHPRDANRVSLRCVILANIVSFVNHCLALKATHDQLDTGFCASWRFVDGLFTVLPSCLLGMVGVHLFLVFVCHVYWPCRPEYILIPVAILYTVIANVVPYFAEELPPGLEDIIKTNSQICWFYNAFLDRTYNKAAWIYYYSFMFFIIVVAFFSSISAMYKVYIEKKRCEERMMQITYRGIRHVVDISDDDLPSAQLPLTDPDYSENAANLILKNIHQQNTNPFTKVVARSLLYPLMPALTYSLGFALQMYLINPDHDANYVFAMTGNVLARLAGVFTAMIFFADPTVQTIPKEIFVKYIRRPVQLPPRPTSSVIPSSMRPPTSDYASS</sequence>
<evidence type="ECO:0000313" key="4">
    <source>
        <dbReference type="Proteomes" id="UP000193560"/>
    </source>
</evidence>
<name>A0A1X2IEP4_9FUNG</name>
<evidence type="ECO:0008006" key="5">
    <source>
        <dbReference type="Google" id="ProtNLM"/>
    </source>
</evidence>
<dbReference type="OrthoDB" id="2281723at2759"/>
<protein>
    <recommendedName>
        <fullName evidence="5">G-protein coupled receptors family 1 profile domain-containing protein</fullName>
    </recommendedName>
</protein>
<evidence type="ECO:0000313" key="3">
    <source>
        <dbReference type="EMBL" id="ORZ15184.1"/>
    </source>
</evidence>
<feature type="transmembrane region" description="Helical" evidence="2">
    <location>
        <begin position="318"/>
        <end position="342"/>
    </location>
</feature>
<gene>
    <name evidence="3" type="ORF">BCR42DRAFT_452046</name>
</gene>